<organism evidence="1 2">
    <name type="scientific">Candidatus Aramenus sulfurataquae</name>
    <dbReference type="NCBI Taxonomy" id="1326980"/>
    <lineage>
        <taxon>Archaea</taxon>
        <taxon>Thermoproteota</taxon>
        <taxon>Thermoprotei</taxon>
        <taxon>Sulfolobales</taxon>
        <taxon>Sulfolobaceae</taxon>
        <taxon>Candidatus Aramenus</taxon>
    </lineage>
</organism>
<dbReference type="Proteomes" id="UP000053480">
    <property type="component" value="Unassembled WGS sequence"/>
</dbReference>
<sequence>MVTINNKVKVIELLEPDFFGFTLNHNVVVSKNAPGGGLLLIDTSLPENLDELERRLKAWGHSIEDVSDVVVTHFHPDHYGNAEEIRRRAKAKVYAHYLEEVVEGKITYSQAKEEFNVSEEDFERTAKRISAYKLPKPTVDVPLRGGERIGDFQVIHTPGHTKGHVVLFDGQVLVTGDAVRNYNGLKPPVKFFCWDYQKSVEQFHFLLNLPYRFLIPYHGEVVTKC</sequence>
<evidence type="ECO:0000313" key="1">
    <source>
        <dbReference type="EMBL" id="MEW9492049.1"/>
    </source>
</evidence>
<gene>
    <name evidence="1" type="ORF">TQ35_0007620</name>
</gene>
<dbReference type="EMBL" id="JZWS03000011">
    <property type="protein sequence ID" value="MEW9492049.1"/>
    <property type="molecule type" value="Genomic_DNA"/>
</dbReference>
<proteinExistence type="predicted"/>
<accession>A0ACC6TQH5</accession>
<name>A0ACC6TQH5_9CREN</name>
<protein>
    <submittedName>
        <fullName evidence="1">MBL fold metallo-hydrolase</fullName>
    </submittedName>
</protein>
<reference evidence="1" key="1">
    <citation type="submission" date="2024-07" db="EMBL/GenBank/DDBJ databases">
        <title>Metagenome and Metagenome-Assembled Genomes of Archaea from a hot spring from the geothermal field of Los Azufres, Mexico.</title>
        <authorList>
            <person name="Marin-Paredes R."/>
            <person name="Martinez-Romero E."/>
            <person name="Servin-Garciduenas L.E."/>
        </authorList>
    </citation>
    <scope>NUCLEOTIDE SEQUENCE</scope>
    <source>
        <strain evidence="1">AZ1-454</strain>
    </source>
</reference>
<evidence type="ECO:0000313" key="2">
    <source>
        <dbReference type="Proteomes" id="UP000053480"/>
    </source>
</evidence>
<comment type="caution">
    <text evidence="1">The sequence shown here is derived from an EMBL/GenBank/DDBJ whole genome shotgun (WGS) entry which is preliminary data.</text>
</comment>